<gene>
    <name evidence="1" type="ORF">PV06_10633</name>
</gene>
<proteinExistence type="predicted"/>
<dbReference type="GeneID" id="27362707"/>
<protein>
    <submittedName>
        <fullName evidence="1">Uncharacterized protein</fullName>
    </submittedName>
</protein>
<accession>A0A0D2BIQ7</accession>
<dbReference type="HOGENOM" id="CLU_1896212_0_0_1"/>
<dbReference type="STRING" id="215243.A0A0D2BIQ7"/>
<sequence>MTFPNATIMSQKPRVIMSIEVMVNKVEHLAMELYGVHLETHQGLRYVYFPGGAKVLPNPIITLQGCQPGKISPIFGPETLNAITANPDYQDEVKQGYDCTDCVLMLISQAASDGATFLLSLAPMEGTEIKNRLYE</sequence>
<name>A0A0D2BIQ7_9EURO</name>
<dbReference type="RefSeq" id="XP_016257508.1">
    <property type="nucleotide sequence ID" value="XM_016412200.1"/>
</dbReference>
<reference evidence="1 2" key="1">
    <citation type="submission" date="2015-01" db="EMBL/GenBank/DDBJ databases">
        <title>The Genome Sequence of Exophiala oligosperma CBS72588.</title>
        <authorList>
            <consortium name="The Broad Institute Genomics Platform"/>
            <person name="Cuomo C."/>
            <person name="de Hoog S."/>
            <person name="Gorbushina A."/>
            <person name="Stielow B."/>
            <person name="Teixiera M."/>
            <person name="Abouelleil A."/>
            <person name="Chapman S.B."/>
            <person name="Priest M."/>
            <person name="Young S.K."/>
            <person name="Wortman J."/>
            <person name="Nusbaum C."/>
            <person name="Birren B."/>
        </authorList>
    </citation>
    <scope>NUCLEOTIDE SEQUENCE [LARGE SCALE GENOMIC DNA]</scope>
    <source>
        <strain evidence="1 2">CBS 72588</strain>
    </source>
</reference>
<dbReference type="VEuPathDB" id="FungiDB:PV06_10633"/>
<organism evidence="1 2">
    <name type="scientific">Exophiala oligosperma</name>
    <dbReference type="NCBI Taxonomy" id="215243"/>
    <lineage>
        <taxon>Eukaryota</taxon>
        <taxon>Fungi</taxon>
        <taxon>Dikarya</taxon>
        <taxon>Ascomycota</taxon>
        <taxon>Pezizomycotina</taxon>
        <taxon>Eurotiomycetes</taxon>
        <taxon>Chaetothyriomycetidae</taxon>
        <taxon>Chaetothyriales</taxon>
        <taxon>Herpotrichiellaceae</taxon>
        <taxon>Exophiala</taxon>
    </lineage>
</organism>
<dbReference type="AlphaFoldDB" id="A0A0D2BIQ7"/>
<evidence type="ECO:0000313" key="1">
    <source>
        <dbReference type="EMBL" id="KIW37292.1"/>
    </source>
</evidence>
<evidence type="ECO:0000313" key="2">
    <source>
        <dbReference type="Proteomes" id="UP000053342"/>
    </source>
</evidence>
<dbReference type="Proteomes" id="UP000053342">
    <property type="component" value="Unassembled WGS sequence"/>
</dbReference>
<dbReference type="OrthoDB" id="3774077at2759"/>
<dbReference type="EMBL" id="KN847345">
    <property type="protein sequence ID" value="KIW37292.1"/>
    <property type="molecule type" value="Genomic_DNA"/>
</dbReference>
<keyword evidence="2" id="KW-1185">Reference proteome</keyword>